<feature type="transmembrane region" description="Helical" evidence="1">
    <location>
        <begin position="12"/>
        <end position="30"/>
    </location>
</feature>
<dbReference type="Pfam" id="PF03929">
    <property type="entry name" value="PepSY_TM"/>
    <property type="match status" value="1"/>
</dbReference>
<name>A0A2K8MHG9_9SPHN</name>
<dbReference type="KEGG" id="sphc:CVN68_16290"/>
<keyword evidence="3" id="KW-1185">Reference proteome</keyword>
<feature type="transmembrane region" description="Helical" evidence="1">
    <location>
        <begin position="128"/>
        <end position="149"/>
    </location>
</feature>
<gene>
    <name evidence="2" type="ORF">CVN68_16290</name>
</gene>
<dbReference type="AlphaFoldDB" id="A0A2K8MHG9"/>
<dbReference type="EMBL" id="CP024923">
    <property type="protein sequence ID" value="ATY33330.1"/>
    <property type="molecule type" value="Genomic_DNA"/>
</dbReference>
<accession>A0A2K8MHG9</accession>
<proteinExistence type="predicted"/>
<dbReference type="RefSeq" id="WP_100283134.1">
    <property type="nucleotide sequence ID" value="NZ_CP024923.1"/>
</dbReference>
<keyword evidence="1" id="KW-0812">Transmembrane</keyword>
<organism evidence="2 3">
    <name type="scientific">Sphingomonas psychrotolerans</name>
    <dbReference type="NCBI Taxonomy" id="1327635"/>
    <lineage>
        <taxon>Bacteria</taxon>
        <taxon>Pseudomonadati</taxon>
        <taxon>Pseudomonadota</taxon>
        <taxon>Alphaproteobacteria</taxon>
        <taxon>Sphingomonadales</taxon>
        <taxon>Sphingomonadaceae</taxon>
        <taxon>Sphingomonas</taxon>
    </lineage>
</organism>
<dbReference type="PANTHER" id="PTHR34219:SF3">
    <property type="entry name" value="BLL7967 PROTEIN"/>
    <property type="match status" value="1"/>
</dbReference>
<dbReference type="InterPro" id="IPR005625">
    <property type="entry name" value="PepSY-ass_TM"/>
</dbReference>
<keyword evidence="1" id="KW-1133">Transmembrane helix</keyword>
<protein>
    <submittedName>
        <fullName evidence="2">Peptidase</fullName>
    </submittedName>
</protein>
<dbReference type="PANTHER" id="PTHR34219">
    <property type="entry name" value="IRON-REGULATED INNER MEMBRANE PROTEIN-RELATED"/>
    <property type="match status" value="1"/>
</dbReference>
<evidence type="ECO:0000313" key="2">
    <source>
        <dbReference type="EMBL" id="ATY33330.1"/>
    </source>
</evidence>
<sequence>MKLLDLIHRWAGGLIGLLLALMGLSGAILVHRDAWVTLPHAGDAQIQSTAAIATVAERLMADPATRPQSVTFASANFGLDRLATPGGGGAYTDQAGNVLLRWSSQWERPELWLFDFHHHLFTGDAGEAVIGVAALIGLFFVISGTILWWRTRKTFAFRLWPARMTRPAIVRQHRDLGIVIAPLLALSLLTGATLVFRPLTAVILGPSAPATIDKALKAPKAPPARLADRLDWRGMIVAARALYPDAEIRSLALPRGAGGTITLRMRKPAEWLPNGRTTLWFAADTGALLAHRDDSKLPQVVKAYNTIYPLHAAKVGGLGYRLVMTLSGLGLAMLGSFAVWSFWFRRPRPGRRLSR</sequence>
<feature type="transmembrane region" description="Helical" evidence="1">
    <location>
        <begin position="318"/>
        <end position="344"/>
    </location>
</feature>
<dbReference type="Proteomes" id="UP000229081">
    <property type="component" value="Chromosome"/>
</dbReference>
<evidence type="ECO:0000256" key="1">
    <source>
        <dbReference type="SAM" id="Phobius"/>
    </source>
</evidence>
<reference evidence="2 3" key="1">
    <citation type="submission" date="2017-11" db="EMBL/GenBank/DDBJ databases">
        <title>Complete genome sequence of Sphingomonas sp. Strain Cra20, a psychrotolerant potential plant growth promoting rhizobacteria.</title>
        <authorList>
            <person name="Luo Y."/>
        </authorList>
    </citation>
    <scope>NUCLEOTIDE SEQUENCE [LARGE SCALE GENOMIC DNA]</scope>
    <source>
        <strain evidence="2 3">Cra20</strain>
    </source>
</reference>
<dbReference type="OrthoDB" id="7328956at2"/>
<keyword evidence="1" id="KW-0472">Membrane</keyword>
<evidence type="ECO:0000313" key="3">
    <source>
        <dbReference type="Proteomes" id="UP000229081"/>
    </source>
</evidence>
<feature type="transmembrane region" description="Helical" evidence="1">
    <location>
        <begin position="176"/>
        <end position="196"/>
    </location>
</feature>